<dbReference type="GO" id="GO:0006352">
    <property type="term" value="P:DNA-templated transcription initiation"/>
    <property type="evidence" value="ECO:0007669"/>
    <property type="project" value="UniProtKB-UniRule"/>
</dbReference>
<dbReference type="OrthoDB" id="9809557at2"/>
<evidence type="ECO:0000259" key="9">
    <source>
        <dbReference type="PROSITE" id="PS00715"/>
    </source>
</evidence>
<evidence type="ECO:0000313" key="11">
    <source>
        <dbReference type="EMBL" id="AKU90547.1"/>
    </source>
</evidence>
<dbReference type="PRINTS" id="PR00046">
    <property type="entry name" value="SIGMA70FCT"/>
</dbReference>
<evidence type="ECO:0000259" key="10">
    <source>
        <dbReference type="PROSITE" id="PS00716"/>
    </source>
</evidence>
<dbReference type="NCBIfam" id="TIGR02392">
    <property type="entry name" value="rpoH_proteo"/>
    <property type="match status" value="1"/>
</dbReference>
<dbReference type="InterPro" id="IPR012759">
    <property type="entry name" value="RNA_pol_sigma_RpoH_proteobac"/>
</dbReference>
<dbReference type="NCBIfam" id="NF005143">
    <property type="entry name" value="PRK06596.1"/>
    <property type="match status" value="1"/>
</dbReference>
<keyword evidence="4" id="KW-0346">Stress response</keyword>
<dbReference type="Pfam" id="PF04542">
    <property type="entry name" value="Sigma70_r2"/>
    <property type="match status" value="1"/>
</dbReference>
<dbReference type="EMBL" id="CP012332">
    <property type="protein sequence ID" value="AKU90547.1"/>
    <property type="molecule type" value="Genomic_DNA"/>
</dbReference>
<dbReference type="STRING" id="1391653.AKJ08_0934"/>
<dbReference type="PROSITE" id="PS00715">
    <property type="entry name" value="SIGMA70_1"/>
    <property type="match status" value="1"/>
</dbReference>
<dbReference type="Proteomes" id="UP000055590">
    <property type="component" value="Chromosome"/>
</dbReference>
<dbReference type="Pfam" id="PF04545">
    <property type="entry name" value="Sigma70_r4"/>
    <property type="match status" value="1"/>
</dbReference>
<dbReference type="PROSITE" id="PS00716">
    <property type="entry name" value="SIGMA70_2"/>
    <property type="match status" value="1"/>
</dbReference>
<dbReference type="InterPro" id="IPR000943">
    <property type="entry name" value="RNA_pol_sigma70"/>
</dbReference>
<keyword evidence="12" id="KW-1185">Reference proteome</keyword>
<proteinExistence type="inferred from homology"/>
<keyword evidence="3 8" id="KW-0805">Transcription regulation</keyword>
<dbReference type="GO" id="GO:0003677">
    <property type="term" value="F:DNA binding"/>
    <property type="evidence" value="ECO:0007669"/>
    <property type="project" value="UniProtKB-KW"/>
</dbReference>
<dbReference type="InterPro" id="IPR007627">
    <property type="entry name" value="RNA_pol_sigma70_r2"/>
</dbReference>
<dbReference type="KEGG" id="vin:AKJ08_0934"/>
<dbReference type="InterPro" id="IPR050813">
    <property type="entry name" value="Sigma-70_Factor"/>
</dbReference>
<dbReference type="PIRSF" id="PIRSF000770">
    <property type="entry name" value="RNA_pol_sigma-SigE/K"/>
    <property type="match status" value="1"/>
</dbReference>
<dbReference type="NCBIfam" id="TIGR02937">
    <property type="entry name" value="sigma70-ECF"/>
    <property type="match status" value="1"/>
</dbReference>
<dbReference type="Gene3D" id="1.20.140.160">
    <property type="match status" value="1"/>
</dbReference>
<dbReference type="PANTHER" id="PTHR30376">
    <property type="entry name" value="SIGMA FACTOR RPOH HEAT SHOCK RELATED"/>
    <property type="match status" value="1"/>
</dbReference>
<evidence type="ECO:0000256" key="2">
    <source>
        <dbReference type="ARBA" id="ARBA00022490"/>
    </source>
</evidence>
<sequence>MRLSTLPASAGSLAMYLSEINQYPLLTQEEEQALARKYRSENDERSADRLVTANLRFVVKVSYEYRSYGIKMADLIQEGNIGLMKAVQKFDPDKGIRLISYAVWWIRAYIQNYILKSWSLVKLGTTQAQRKLFFSLARTKREIEKLQGTEDSQDARKIAKKLRVKPTEVLEMTQRMEGRDLSLDAPMGEDGGNSHVDFVPAAGAGQDSELADAEEREIITSRVEQALMRLDPRERFIIEKRVMSDKPMTLKELGEHFGFSRERARQLEIRAKDKLKHELVELMDDIEPEGVGPITSASVAGI</sequence>
<name>A0A0K1PAL7_9BACT</name>
<dbReference type="InterPro" id="IPR009042">
    <property type="entry name" value="RNA_pol_sigma70_r1_2"/>
</dbReference>
<dbReference type="CDD" id="cd06171">
    <property type="entry name" value="Sigma70_r4"/>
    <property type="match status" value="1"/>
</dbReference>
<evidence type="ECO:0000256" key="6">
    <source>
        <dbReference type="ARBA" id="ARBA00023125"/>
    </source>
</evidence>
<dbReference type="PANTHER" id="PTHR30376:SF3">
    <property type="entry name" value="RNA POLYMERASE SIGMA FACTOR RPOH"/>
    <property type="match status" value="1"/>
</dbReference>
<keyword evidence="2" id="KW-0963">Cytoplasm</keyword>
<evidence type="ECO:0000313" key="12">
    <source>
        <dbReference type="Proteomes" id="UP000055590"/>
    </source>
</evidence>
<dbReference type="InterPro" id="IPR007630">
    <property type="entry name" value="RNA_pol_sigma70_r4"/>
</dbReference>
<dbReference type="AlphaFoldDB" id="A0A0K1PAL7"/>
<reference evidence="11 12" key="1">
    <citation type="submission" date="2015-08" db="EMBL/GenBank/DDBJ databases">
        <authorList>
            <person name="Babu N.S."/>
            <person name="Beckwith C.J."/>
            <person name="Beseler K.G."/>
            <person name="Brison A."/>
            <person name="Carone J.V."/>
            <person name="Caskin T.P."/>
            <person name="Diamond M."/>
            <person name="Durham M.E."/>
            <person name="Foxe J.M."/>
            <person name="Go M."/>
            <person name="Henderson B.A."/>
            <person name="Jones I.B."/>
            <person name="McGettigan J.A."/>
            <person name="Micheletti S.J."/>
            <person name="Nasrallah M.E."/>
            <person name="Ortiz D."/>
            <person name="Piller C.R."/>
            <person name="Privatt S.R."/>
            <person name="Schneider S.L."/>
            <person name="Sharp S."/>
            <person name="Smith T.C."/>
            <person name="Stanton J.D."/>
            <person name="Ullery H.E."/>
            <person name="Wilson R.J."/>
            <person name="Serrano M.G."/>
            <person name="Buck G."/>
            <person name="Lee V."/>
            <person name="Wang Y."/>
            <person name="Carvalho R."/>
            <person name="Voegtly L."/>
            <person name="Shi R."/>
            <person name="Duckworth R."/>
            <person name="Johnson A."/>
            <person name="Loviza R."/>
            <person name="Walstead R."/>
            <person name="Shah Z."/>
            <person name="Kiflezghi M."/>
            <person name="Wade K."/>
            <person name="Ball S.L."/>
            <person name="Bradley K.W."/>
            <person name="Asai D.J."/>
            <person name="Bowman C.A."/>
            <person name="Russell D.A."/>
            <person name="Pope W.H."/>
            <person name="Jacobs-Sera D."/>
            <person name="Hendrix R.W."/>
            <person name="Hatfull G.F."/>
        </authorList>
    </citation>
    <scope>NUCLEOTIDE SEQUENCE [LARGE SCALE GENOMIC DNA]</scope>
    <source>
        <strain evidence="11 12">DSM 27710</strain>
    </source>
</reference>
<evidence type="ECO:0000256" key="4">
    <source>
        <dbReference type="ARBA" id="ARBA00023016"/>
    </source>
</evidence>
<dbReference type="SUPFAM" id="SSF88659">
    <property type="entry name" value="Sigma3 and sigma4 domains of RNA polymerase sigma factors"/>
    <property type="match status" value="1"/>
</dbReference>
<gene>
    <name evidence="11" type="ORF">AKJ08_0934</name>
</gene>
<keyword evidence="7 8" id="KW-0804">Transcription</keyword>
<protein>
    <recommendedName>
        <fullName evidence="8">RNA polymerase sigma factor</fullName>
    </recommendedName>
</protein>
<keyword evidence="5 8" id="KW-0731">Sigma factor</keyword>
<dbReference type="Gene3D" id="1.10.601.10">
    <property type="entry name" value="RNA Polymerase Primary Sigma Factor"/>
    <property type="match status" value="1"/>
</dbReference>
<evidence type="ECO:0000256" key="7">
    <source>
        <dbReference type="ARBA" id="ARBA00023163"/>
    </source>
</evidence>
<evidence type="ECO:0000256" key="3">
    <source>
        <dbReference type="ARBA" id="ARBA00023015"/>
    </source>
</evidence>
<dbReference type="InterPro" id="IPR014284">
    <property type="entry name" value="RNA_pol_sigma-70_dom"/>
</dbReference>
<dbReference type="Pfam" id="PF00140">
    <property type="entry name" value="Sigma70_r1_2"/>
    <property type="match status" value="1"/>
</dbReference>
<dbReference type="InterPro" id="IPR013324">
    <property type="entry name" value="RNA_pol_sigma_r3/r4-like"/>
</dbReference>
<accession>A0A0K1PAL7</accession>
<keyword evidence="6 8" id="KW-0238">DNA-binding</keyword>
<dbReference type="PATRIC" id="fig|1391653.3.peg.957"/>
<dbReference type="InterPro" id="IPR013325">
    <property type="entry name" value="RNA_pol_sigma_r2"/>
</dbReference>
<organism evidence="11 12">
    <name type="scientific">Vulgatibacter incomptus</name>
    <dbReference type="NCBI Taxonomy" id="1391653"/>
    <lineage>
        <taxon>Bacteria</taxon>
        <taxon>Pseudomonadati</taxon>
        <taxon>Myxococcota</taxon>
        <taxon>Myxococcia</taxon>
        <taxon>Myxococcales</taxon>
        <taxon>Cystobacterineae</taxon>
        <taxon>Vulgatibacteraceae</taxon>
        <taxon>Vulgatibacter</taxon>
    </lineage>
</organism>
<comment type="function">
    <text evidence="8">Sigma factors are initiation factors that promote the attachment of RNA polymerase to specific initiation sites and are then released.</text>
</comment>
<dbReference type="GO" id="GO:0016987">
    <property type="term" value="F:sigma factor activity"/>
    <property type="evidence" value="ECO:0007669"/>
    <property type="project" value="UniProtKB-UniRule"/>
</dbReference>
<dbReference type="RefSeq" id="WP_050724985.1">
    <property type="nucleotide sequence ID" value="NZ_CP012332.1"/>
</dbReference>
<feature type="domain" description="RNA polymerase sigma-70" evidence="10">
    <location>
        <begin position="249"/>
        <end position="275"/>
    </location>
</feature>
<comment type="similarity">
    <text evidence="1 8">Belongs to the sigma-70 factor family.</text>
</comment>
<evidence type="ECO:0000256" key="1">
    <source>
        <dbReference type="ARBA" id="ARBA00007788"/>
    </source>
</evidence>
<evidence type="ECO:0000256" key="8">
    <source>
        <dbReference type="RuleBase" id="RU362124"/>
    </source>
</evidence>
<evidence type="ECO:0000256" key="5">
    <source>
        <dbReference type="ARBA" id="ARBA00023082"/>
    </source>
</evidence>
<dbReference type="SUPFAM" id="SSF88946">
    <property type="entry name" value="Sigma2 domain of RNA polymerase sigma factors"/>
    <property type="match status" value="1"/>
</dbReference>
<feature type="domain" description="RNA polymerase sigma-70" evidence="9">
    <location>
        <begin position="74"/>
        <end position="87"/>
    </location>
</feature>